<dbReference type="AlphaFoldDB" id="A0AA38T2P0"/>
<comment type="caution">
    <text evidence="1">The sequence shown here is derived from an EMBL/GenBank/DDBJ whole genome shotgun (WGS) entry which is preliminary data.</text>
</comment>
<sequence>MAFQEAFQIAEEDFQQKVEDGQGKKRNHNKLDSVRVSNGHVVSGLGMGNLSVNHFRSILGEIDANVDPTLPLNFFPRTLLIEDANFMIRLITK</sequence>
<organism evidence="1 2">
    <name type="scientific">Centaurea solstitialis</name>
    <name type="common">yellow star-thistle</name>
    <dbReference type="NCBI Taxonomy" id="347529"/>
    <lineage>
        <taxon>Eukaryota</taxon>
        <taxon>Viridiplantae</taxon>
        <taxon>Streptophyta</taxon>
        <taxon>Embryophyta</taxon>
        <taxon>Tracheophyta</taxon>
        <taxon>Spermatophyta</taxon>
        <taxon>Magnoliopsida</taxon>
        <taxon>eudicotyledons</taxon>
        <taxon>Gunneridae</taxon>
        <taxon>Pentapetalae</taxon>
        <taxon>asterids</taxon>
        <taxon>campanulids</taxon>
        <taxon>Asterales</taxon>
        <taxon>Asteraceae</taxon>
        <taxon>Carduoideae</taxon>
        <taxon>Cardueae</taxon>
        <taxon>Centaureinae</taxon>
        <taxon>Centaurea</taxon>
    </lineage>
</organism>
<proteinExistence type="predicted"/>
<protein>
    <submittedName>
        <fullName evidence="1">Uncharacterized protein</fullName>
    </submittedName>
</protein>
<dbReference type="Proteomes" id="UP001172457">
    <property type="component" value="Chromosome 5"/>
</dbReference>
<keyword evidence="2" id="KW-1185">Reference proteome</keyword>
<accession>A0AA38T2P0</accession>
<name>A0AA38T2P0_9ASTR</name>
<evidence type="ECO:0000313" key="1">
    <source>
        <dbReference type="EMBL" id="KAJ9546925.1"/>
    </source>
</evidence>
<gene>
    <name evidence="1" type="ORF">OSB04_019468</name>
</gene>
<evidence type="ECO:0000313" key="2">
    <source>
        <dbReference type="Proteomes" id="UP001172457"/>
    </source>
</evidence>
<reference evidence="1" key="1">
    <citation type="submission" date="2023-03" db="EMBL/GenBank/DDBJ databases">
        <title>Chromosome-scale reference genome and RAD-based genetic map of yellow starthistle (Centaurea solstitialis) reveal putative structural variation and QTLs associated with invader traits.</title>
        <authorList>
            <person name="Reatini B."/>
            <person name="Cang F.A."/>
            <person name="Jiang Q."/>
            <person name="Mckibben M.T.W."/>
            <person name="Barker M.S."/>
            <person name="Rieseberg L.H."/>
            <person name="Dlugosch K.M."/>
        </authorList>
    </citation>
    <scope>NUCLEOTIDE SEQUENCE</scope>
    <source>
        <strain evidence="1">CAN-66</strain>
        <tissue evidence="1">Leaf</tissue>
    </source>
</reference>
<dbReference type="EMBL" id="JARYMX010000005">
    <property type="protein sequence ID" value="KAJ9546925.1"/>
    <property type="molecule type" value="Genomic_DNA"/>
</dbReference>